<comment type="caution">
    <text evidence="1">The sequence shown here is derived from an EMBL/GenBank/DDBJ whole genome shotgun (WGS) entry which is preliminary data.</text>
</comment>
<evidence type="ECO:0008006" key="3">
    <source>
        <dbReference type="Google" id="ProtNLM"/>
    </source>
</evidence>
<name>A0AAN8MR31_9PEZI</name>
<dbReference type="Proteomes" id="UP001313282">
    <property type="component" value="Unassembled WGS sequence"/>
</dbReference>
<reference evidence="1 2" key="1">
    <citation type="submission" date="2019-10" db="EMBL/GenBank/DDBJ databases">
        <authorList>
            <person name="Palmer J.M."/>
        </authorList>
    </citation>
    <scope>NUCLEOTIDE SEQUENCE [LARGE SCALE GENOMIC DNA]</scope>
    <source>
        <strain evidence="1 2">TWF718</strain>
    </source>
</reference>
<dbReference type="AlphaFoldDB" id="A0AAN8MR31"/>
<protein>
    <recommendedName>
        <fullName evidence="3">AB hydrolase-1 domain-containing protein</fullName>
    </recommendedName>
</protein>
<keyword evidence="2" id="KW-1185">Reference proteome</keyword>
<evidence type="ECO:0000313" key="2">
    <source>
        <dbReference type="Proteomes" id="UP001313282"/>
    </source>
</evidence>
<dbReference type="SUPFAM" id="SSF53474">
    <property type="entry name" value="alpha/beta-Hydrolases"/>
    <property type="match status" value="1"/>
</dbReference>
<dbReference type="InterPro" id="IPR029058">
    <property type="entry name" value="AB_hydrolase_fold"/>
</dbReference>
<dbReference type="Gene3D" id="3.40.50.1820">
    <property type="entry name" value="alpha/beta hydrolase"/>
    <property type="match status" value="1"/>
</dbReference>
<organism evidence="1 2">
    <name type="scientific">Orbilia javanica</name>
    <dbReference type="NCBI Taxonomy" id="47235"/>
    <lineage>
        <taxon>Eukaryota</taxon>
        <taxon>Fungi</taxon>
        <taxon>Dikarya</taxon>
        <taxon>Ascomycota</taxon>
        <taxon>Pezizomycotina</taxon>
        <taxon>Orbiliomycetes</taxon>
        <taxon>Orbiliales</taxon>
        <taxon>Orbiliaceae</taxon>
        <taxon>Orbilia</taxon>
    </lineage>
</organism>
<accession>A0AAN8MR31</accession>
<proteinExistence type="predicted"/>
<gene>
    <name evidence="1" type="ORF">TWF718_008197</name>
</gene>
<sequence>MIGTSFLELIAIRTAITLLRSITPISIIYTFSLPFFPPTFLTPTVKLLSLYPIAETTFYFLIYLPRKFTLQAAAEHPPLPPSSERKSLFLRIVSTIRDHKTYLQRWFLGARVEDIKRDNLKEFLRWSLFNASGSWSEEPDGDEQEDEIEEYVNMVEQQMGHKFEDGRGKAECYRLTIDQVRMKHRPLAWYIILTAIDTLTSIRLASAGYTYYSRPLSAFFTTFPFRFSTLLTFNKTPSPTLPYWYRPHTSTDTLPILYIHGIGIGIHPYVPTLQTLASTLPTTGIIVLEIDPISGRICAPMQTKAEMLASITRILSHHNFQKFVLASNSYGTVVSTHILHDAQLSNKIDSMVLIDPVTLLLHLPDVAYNFLRRQPRRANEHMLHYFASTDQMVAHTLCRRFFWAENVLWKDDLKGRNVVVWLGERDLIVDTAGVKEYLTNSGRFDDDDDDDDDDETSGGRVVEFINGEWETKDEEGGKLKVVWGDGLDHAQVFDEKKWYTRLVGDIAEAAHVGGQVRL</sequence>
<evidence type="ECO:0000313" key="1">
    <source>
        <dbReference type="EMBL" id="KAK6342811.1"/>
    </source>
</evidence>
<dbReference type="PANTHER" id="PTHR37471">
    <property type="entry name" value="UNNAMED PRODUCT"/>
    <property type="match status" value="1"/>
</dbReference>
<dbReference type="PANTHER" id="PTHR37471:SF1">
    <property type="entry name" value="AB HYDROLASE-1 DOMAIN-CONTAINING PROTEIN"/>
    <property type="match status" value="1"/>
</dbReference>
<dbReference type="EMBL" id="JAVHNR010000005">
    <property type="protein sequence ID" value="KAK6342811.1"/>
    <property type="molecule type" value="Genomic_DNA"/>
</dbReference>